<comment type="caution">
    <text evidence="1">The sequence shown here is derived from an EMBL/GenBank/DDBJ whole genome shotgun (WGS) entry which is preliminary data.</text>
</comment>
<sequence>DPLRREILYVDETGDDVITMLETMSPEPLSKLDWENLSLKV</sequence>
<feature type="non-terminal residue" evidence="1">
    <location>
        <position position="1"/>
    </location>
</feature>
<accession>A0A699T3G6</accession>
<proteinExistence type="predicted"/>
<organism evidence="1">
    <name type="scientific">Tanacetum cinerariifolium</name>
    <name type="common">Dalmatian daisy</name>
    <name type="synonym">Chrysanthemum cinerariifolium</name>
    <dbReference type="NCBI Taxonomy" id="118510"/>
    <lineage>
        <taxon>Eukaryota</taxon>
        <taxon>Viridiplantae</taxon>
        <taxon>Streptophyta</taxon>
        <taxon>Embryophyta</taxon>
        <taxon>Tracheophyta</taxon>
        <taxon>Spermatophyta</taxon>
        <taxon>Magnoliopsida</taxon>
        <taxon>eudicotyledons</taxon>
        <taxon>Gunneridae</taxon>
        <taxon>Pentapetalae</taxon>
        <taxon>asterids</taxon>
        <taxon>campanulids</taxon>
        <taxon>Asterales</taxon>
        <taxon>Asteraceae</taxon>
        <taxon>Asteroideae</taxon>
        <taxon>Anthemideae</taxon>
        <taxon>Anthemidinae</taxon>
        <taxon>Tanacetum</taxon>
    </lineage>
</organism>
<dbReference type="AlphaFoldDB" id="A0A699T3G6"/>
<name>A0A699T3G6_TANCI</name>
<reference evidence="1" key="1">
    <citation type="journal article" date="2019" name="Sci. Rep.">
        <title>Draft genome of Tanacetum cinerariifolium, the natural source of mosquito coil.</title>
        <authorList>
            <person name="Yamashiro T."/>
            <person name="Shiraishi A."/>
            <person name="Satake H."/>
            <person name="Nakayama K."/>
        </authorList>
    </citation>
    <scope>NUCLEOTIDE SEQUENCE</scope>
</reference>
<evidence type="ECO:0000313" key="1">
    <source>
        <dbReference type="EMBL" id="GFD03938.1"/>
    </source>
</evidence>
<gene>
    <name evidence="1" type="ORF">Tci_875907</name>
</gene>
<protein>
    <submittedName>
        <fullName evidence="1">Uncharacterized protein</fullName>
    </submittedName>
</protein>
<dbReference type="EMBL" id="BKCJ011208227">
    <property type="protein sequence ID" value="GFD03938.1"/>
    <property type="molecule type" value="Genomic_DNA"/>
</dbReference>